<comment type="subcellular location">
    <subcellularLocation>
        <location evidence="1">Periplasm</location>
    </subcellularLocation>
</comment>
<dbReference type="SUPFAM" id="SSF53850">
    <property type="entry name" value="Periplasmic binding protein-like II"/>
    <property type="match status" value="1"/>
</dbReference>
<reference evidence="4 5" key="1">
    <citation type="submission" date="2016-10" db="EMBL/GenBank/DDBJ databases">
        <authorList>
            <person name="de Groot N.N."/>
        </authorList>
    </citation>
    <scope>NUCLEOTIDE SEQUENCE [LARGE SCALE GENOMIC DNA]</scope>
    <source>
        <strain evidence="4 5">CGMCC 4.5506</strain>
    </source>
</reference>
<dbReference type="AlphaFoldDB" id="A0A1G6W2H0"/>
<dbReference type="Pfam" id="PF09084">
    <property type="entry name" value="NMT1"/>
    <property type="match status" value="1"/>
</dbReference>
<keyword evidence="5" id="KW-1185">Reference proteome</keyword>
<proteinExistence type="inferred from homology"/>
<evidence type="ECO:0000313" key="5">
    <source>
        <dbReference type="Proteomes" id="UP000199494"/>
    </source>
</evidence>
<evidence type="ECO:0000256" key="3">
    <source>
        <dbReference type="ARBA" id="ARBA00022729"/>
    </source>
</evidence>
<dbReference type="Gene3D" id="3.40.190.10">
    <property type="entry name" value="Periplasmic binding protein-like II"/>
    <property type="match status" value="2"/>
</dbReference>
<dbReference type="PANTHER" id="PTHR30024">
    <property type="entry name" value="ALIPHATIC SULFONATES-BINDING PROTEIN-RELATED"/>
    <property type="match status" value="1"/>
</dbReference>
<sequence>MPTFSRTRRRRWRTTGAMAAAIAVGVTTACSPGEPDPADAGACGGQTVRIGFLKSSPSDAPFILADELGYFAEEGIKPDFYTFDSAAKMVAPLGAGHLDVGGGAPSAGLYNAVARGVAIRIVADKATLEPGYGYMPLLVRKDLVDSGAVSGPADLAGRTVAEPAQGTATSSTLQAIMDSAGKRYDDVKHTYMRMSEHATALGNGAIDASMTTEPTATLAEERGVAVRMVDPSGQYPGQQLATVLYSEDFAQDNPELGDCFMRSFLKAVRTYMAAVPGGDWTGPRAEELSEIIGENVGMAPALLRRTVPTHMDPNGQVNAESLNRDYRFFAGQRFLENEVSIDALIDRTFARKAASELGVVGDTGS</sequence>
<dbReference type="PROSITE" id="PS51257">
    <property type="entry name" value="PROKAR_LIPOPROTEIN"/>
    <property type="match status" value="1"/>
</dbReference>
<comment type="similarity">
    <text evidence="2">Belongs to the bacterial solute-binding protein SsuA/TauA family.</text>
</comment>
<organism evidence="4 5">
    <name type="scientific">Prauserella marina</name>
    <dbReference type="NCBI Taxonomy" id="530584"/>
    <lineage>
        <taxon>Bacteria</taxon>
        <taxon>Bacillati</taxon>
        <taxon>Actinomycetota</taxon>
        <taxon>Actinomycetes</taxon>
        <taxon>Pseudonocardiales</taxon>
        <taxon>Pseudonocardiaceae</taxon>
        <taxon>Prauserella</taxon>
    </lineage>
</organism>
<dbReference type="EMBL" id="FMZE01000010">
    <property type="protein sequence ID" value="SDD60140.1"/>
    <property type="molecule type" value="Genomic_DNA"/>
</dbReference>
<name>A0A1G6W2H0_9PSEU</name>
<dbReference type="GO" id="GO:0042918">
    <property type="term" value="P:alkanesulfonate transmembrane transport"/>
    <property type="evidence" value="ECO:0007669"/>
    <property type="project" value="TreeGrafter"/>
</dbReference>
<dbReference type="STRING" id="530584.SAMN05421630_110149"/>
<dbReference type="PANTHER" id="PTHR30024:SF47">
    <property type="entry name" value="TAURINE-BINDING PERIPLASMIC PROTEIN"/>
    <property type="match status" value="1"/>
</dbReference>
<evidence type="ECO:0000313" key="4">
    <source>
        <dbReference type="EMBL" id="SDD60140.1"/>
    </source>
</evidence>
<accession>A0A1G6W2H0</accession>
<dbReference type="InterPro" id="IPR015168">
    <property type="entry name" value="SsuA/THI5"/>
</dbReference>
<dbReference type="Proteomes" id="UP000199494">
    <property type="component" value="Unassembled WGS sequence"/>
</dbReference>
<protein>
    <submittedName>
        <fullName evidence="4">NitT/TauT family transport system substrate-binding protein</fullName>
    </submittedName>
</protein>
<evidence type="ECO:0000256" key="2">
    <source>
        <dbReference type="ARBA" id="ARBA00010742"/>
    </source>
</evidence>
<evidence type="ECO:0000256" key="1">
    <source>
        <dbReference type="ARBA" id="ARBA00004418"/>
    </source>
</evidence>
<keyword evidence="3" id="KW-0732">Signal</keyword>
<dbReference type="GO" id="GO:0042597">
    <property type="term" value="C:periplasmic space"/>
    <property type="evidence" value="ECO:0007669"/>
    <property type="project" value="UniProtKB-SubCell"/>
</dbReference>
<dbReference type="RefSeq" id="WP_170140271.1">
    <property type="nucleotide sequence ID" value="NZ_CP016353.1"/>
</dbReference>
<gene>
    <name evidence="4" type="ORF">SAMN05421630_110149</name>
</gene>